<reference evidence="1" key="1">
    <citation type="journal article" date="2015" name="Nature">
        <title>Complex archaea that bridge the gap between prokaryotes and eukaryotes.</title>
        <authorList>
            <person name="Spang A."/>
            <person name="Saw J.H."/>
            <person name="Jorgensen S.L."/>
            <person name="Zaremba-Niedzwiedzka K."/>
            <person name="Martijn J."/>
            <person name="Lind A.E."/>
            <person name="van Eijk R."/>
            <person name="Schleper C."/>
            <person name="Guy L."/>
            <person name="Ettema T.J."/>
        </authorList>
    </citation>
    <scope>NUCLEOTIDE SEQUENCE</scope>
</reference>
<proteinExistence type="predicted"/>
<dbReference type="EMBL" id="LAZR01000330">
    <property type="protein sequence ID" value="KKN74188.1"/>
    <property type="molecule type" value="Genomic_DNA"/>
</dbReference>
<evidence type="ECO:0000313" key="1">
    <source>
        <dbReference type="EMBL" id="KKN74188.1"/>
    </source>
</evidence>
<sequence>MDVDVVFGDTSVLNKIARLAYSFGHVARALGRVENLPEDSPDLKSYLAYAKPSFALMIKLWRELADQLGYDWDEIIDLGDERMAELIRDYKSRTGVK</sequence>
<dbReference type="AlphaFoldDB" id="A0A0F9W7Z0"/>
<comment type="caution">
    <text evidence="1">The sequence shown here is derived from an EMBL/GenBank/DDBJ whole genome shotgun (WGS) entry which is preliminary data.</text>
</comment>
<organism evidence="1">
    <name type="scientific">marine sediment metagenome</name>
    <dbReference type="NCBI Taxonomy" id="412755"/>
    <lineage>
        <taxon>unclassified sequences</taxon>
        <taxon>metagenomes</taxon>
        <taxon>ecological metagenomes</taxon>
    </lineage>
</organism>
<gene>
    <name evidence="1" type="ORF">LCGC14_0392740</name>
</gene>
<protein>
    <submittedName>
        <fullName evidence="1">Uncharacterized protein</fullName>
    </submittedName>
</protein>
<name>A0A0F9W7Z0_9ZZZZ</name>
<accession>A0A0F9W7Z0</accession>